<dbReference type="AlphaFoldDB" id="D9PFP4"/>
<reference evidence="2" key="1">
    <citation type="submission" date="2010-07" db="EMBL/GenBank/DDBJ databases">
        <authorList>
            <consortium name="CONSOLIDER consortium CSD2007-00005"/>
            <person name="Guazzaroni M.-E."/>
            <person name="Richter M."/>
            <person name="Garcia-Salamanca A."/>
            <person name="Yarza P."/>
            <person name="Ferrer M."/>
        </authorList>
    </citation>
    <scope>NUCLEOTIDE SEQUENCE</scope>
</reference>
<dbReference type="GO" id="GO:0003995">
    <property type="term" value="F:acyl-CoA dehydrogenase activity"/>
    <property type="evidence" value="ECO:0007669"/>
    <property type="project" value="TreeGrafter"/>
</dbReference>
<dbReference type="PANTHER" id="PTHR42707:SF2">
    <property type="entry name" value="ACD11 DEHYDROGENASE"/>
    <property type="match status" value="1"/>
</dbReference>
<dbReference type="Pfam" id="PF22217">
    <property type="entry name" value="ACDH-11_C"/>
    <property type="match status" value="1"/>
</dbReference>
<dbReference type="EMBL" id="ADZX01000102">
    <property type="protein sequence ID" value="EFK97621.1"/>
    <property type="molecule type" value="Genomic_DNA"/>
</dbReference>
<evidence type="ECO:0000259" key="1">
    <source>
        <dbReference type="Pfam" id="PF22217"/>
    </source>
</evidence>
<dbReference type="InterPro" id="IPR053998">
    <property type="entry name" value="ACDH-11_C"/>
</dbReference>
<comment type="caution">
    <text evidence="2">The sequence shown here is derived from an EMBL/GenBank/DDBJ whole genome shotgun (WGS) entry which is preliminary data.</text>
</comment>
<sequence>MIDPLFESWRRRAQPTLIDQFANCYVSLSAPCVDPGPLAVTREWTGLRNAALMRRGLDVARSQAALPLHLDTLAALEAETWGAFLMSALLIELQGRPDNGGIDGQQRALLRLVAPLTQLMTGKQAVSVLIDLVDGLGSSAGAVDRSRLQQLLQDAQRRPAGEAATDALATEALSSPDLHDALAALMGRASFCLRSIREPRLVAAGRQAVGALERAALWLESGKEPDVLEAGARRLAMTLARGLQLALLCEHAQWMLDHGGDRRGFAAALRYSRLPVDLIHEVDPELDRLLLG</sequence>
<organism evidence="2">
    <name type="scientific">sediment metagenome</name>
    <dbReference type="NCBI Taxonomy" id="749907"/>
    <lineage>
        <taxon>unclassified sequences</taxon>
        <taxon>metagenomes</taxon>
        <taxon>ecological metagenomes</taxon>
    </lineage>
</organism>
<gene>
    <name evidence="2" type="ORF">LDC_0330</name>
</gene>
<dbReference type="PANTHER" id="PTHR42707">
    <property type="entry name" value="ACYL-COA DEHYDROGENASE"/>
    <property type="match status" value="1"/>
</dbReference>
<feature type="domain" description="Acyl-CoA dehydrogenase 11-like C-terminal" evidence="1">
    <location>
        <begin position="199"/>
        <end position="272"/>
    </location>
</feature>
<name>D9PFP4_9ZZZZ</name>
<reference evidence="2" key="2">
    <citation type="journal article" date="2011" name="Microb. Ecol.">
        <title>Taxonomic and Functional Metagenomic Profiling of the Microbial Community in the Anoxic Sediment of a Sub-saline Shallow Lake (Laguna de Carrizo, Central Spain).</title>
        <authorList>
            <person name="Ferrer M."/>
            <person name="Guazzaroni M.E."/>
            <person name="Richter M."/>
            <person name="Garcia-Salamanca A."/>
            <person name="Yarza P."/>
            <person name="Suarez-Suarez A."/>
            <person name="Solano J."/>
            <person name="Alcaide M."/>
            <person name="van Dillewijn P."/>
            <person name="Molina-Henares M.A."/>
            <person name="Lopez-Cortes N."/>
            <person name="Al-Ramahi Y."/>
            <person name="Guerrero C."/>
            <person name="Acosta A."/>
            <person name="de Eugenio L.I."/>
            <person name="Martinez V."/>
            <person name="Marques S."/>
            <person name="Rojo F."/>
            <person name="Santero E."/>
            <person name="Genilloud O."/>
            <person name="Perez-Perez J."/>
            <person name="Rossello-Mora R."/>
            <person name="Ramos J.L."/>
        </authorList>
    </citation>
    <scope>NUCLEOTIDE SEQUENCE</scope>
</reference>
<evidence type="ECO:0000313" key="2">
    <source>
        <dbReference type="EMBL" id="EFK97621.1"/>
    </source>
</evidence>
<dbReference type="InterPro" id="IPR052904">
    <property type="entry name" value="Acyl-CoA_dehydrogenase-like"/>
</dbReference>
<accession>D9PFP4</accession>
<protein>
    <recommendedName>
        <fullName evidence="1">Acyl-CoA dehydrogenase 11-like C-terminal domain-containing protein</fullName>
    </recommendedName>
</protein>
<proteinExistence type="predicted"/>